<dbReference type="AlphaFoldDB" id="A0A7W6NY59"/>
<keyword evidence="1" id="KW-0378">Hydrolase</keyword>
<evidence type="ECO:0000256" key="1">
    <source>
        <dbReference type="ARBA" id="ARBA00022801"/>
    </source>
</evidence>
<keyword evidence="4" id="KW-0031">Aminopeptidase</keyword>
<dbReference type="InterPro" id="IPR001375">
    <property type="entry name" value="Peptidase_S9_cat"/>
</dbReference>
<sequence>MGRKALWAMGVAWAMALAGAASATDPERPVPSAADFGARPILINPVLSPNGAIVASEARRLDKQVIMLADLDPTKPDGTHIVALPENFDIRWVRWAGNDKILVSVLGTTKFYGVDLPITRLMLIDAHSSATHYVGLKEQGIFGDDVLYVDPAGAYLLLSTQSSIFDPPAVYRIDLASFQPERIVKAQGGVWNWYADDKGVVRTGVGGEGKKWWVLYRDRADQEFERTRRREYDEDDIGVDKFLPLGGSDTGYAMAAGKSGRFGLYKYDFRNDVIGEQVYENPEVDIDDFDLKDGKLTAVYFTNDRPQVEWFDPELKKLQARLDRALPGHANRVISRSADNMRLLILSASADDPGTIYLYDRRTNELSPFAGLYQPLIGKRLAPMEPIRYQARDGLEIRGYLTLPPGRGDRNLPLVVMPHGGPFVRDSWGYDPQVQYLASKGYAVLQPNYRGSTGFGRSFVEKGSGQFGRGMQDDVDDGVKWLAGKGTVDAKRVCIMGASYGGYAAMLAAARNPELYRCAISFAGLSDVPAQLRYDRKSFTASRYFRNWRDRVRGDKDFELDSISPLRMAEKMTVPILIAHGTKDSTVPVAQSQKMHDALLKLKRPHEFVLYKDEGHGFGDPANATDFLNRVGKFLDAHNPAGS</sequence>
<dbReference type="GO" id="GO:0006508">
    <property type="term" value="P:proteolysis"/>
    <property type="evidence" value="ECO:0007669"/>
    <property type="project" value="InterPro"/>
</dbReference>
<dbReference type="PANTHER" id="PTHR42776">
    <property type="entry name" value="SERINE PEPTIDASE S9 FAMILY MEMBER"/>
    <property type="match status" value="1"/>
</dbReference>
<protein>
    <submittedName>
        <fullName evidence="4">Dipeptidyl aminopeptidase/acylaminoacyl peptidase</fullName>
    </submittedName>
</protein>
<dbReference type="InterPro" id="IPR029058">
    <property type="entry name" value="AB_hydrolase_fold"/>
</dbReference>
<dbReference type="PANTHER" id="PTHR42776:SF27">
    <property type="entry name" value="DIPEPTIDYL PEPTIDASE FAMILY MEMBER 6"/>
    <property type="match status" value="1"/>
</dbReference>
<dbReference type="RefSeq" id="WP_183999374.1">
    <property type="nucleotide sequence ID" value="NZ_JACIEH010000003.1"/>
</dbReference>
<evidence type="ECO:0000313" key="4">
    <source>
        <dbReference type="EMBL" id="MBB4100043.1"/>
    </source>
</evidence>
<dbReference type="Gene3D" id="3.40.50.1820">
    <property type="entry name" value="alpha/beta hydrolase"/>
    <property type="match status" value="1"/>
</dbReference>
<dbReference type="SUPFAM" id="SSF50993">
    <property type="entry name" value="Peptidase/esterase 'gauge' domain"/>
    <property type="match status" value="1"/>
</dbReference>
<evidence type="ECO:0000256" key="2">
    <source>
        <dbReference type="SAM" id="SignalP"/>
    </source>
</evidence>
<keyword evidence="5" id="KW-1185">Reference proteome</keyword>
<evidence type="ECO:0000259" key="3">
    <source>
        <dbReference type="Pfam" id="PF00326"/>
    </source>
</evidence>
<dbReference type="GO" id="GO:0004252">
    <property type="term" value="F:serine-type endopeptidase activity"/>
    <property type="evidence" value="ECO:0007669"/>
    <property type="project" value="TreeGrafter"/>
</dbReference>
<organism evidence="4 5">
    <name type="scientific">Sphingomonas kyeonggiensis</name>
    <dbReference type="NCBI Taxonomy" id="1268553"/>
    <lineage>
        <taxon>Bacteria</taxon>
        <taxon>Pseudomonadati</taxon>
        <taxon>Pseudomonadota</taxon>
        <taxon>Alphaproteobacteria</taxon>
        <taxon>Sphingomonadales</taxon>
        <taxon>Sphingomonadaceae</taxon>
        <taxon>Sphingomonas</taxon>
    </lineage>
</organism>
<dbReference type="Pfam" id="PF00326">
    <property type="entry name" value="Peptidase_S9"/>
    <property type="match status" value="1"/>
</dbReference>
<proteinExistence type="predicted"/>
<feature type="domain" description="Peptidase S9 prolyl oligopeptidase catalytic" evidence="3">
    <location>
        <begin position="429"/>
        <end position="638"/>
    </location>
</feature>
<feature type="signal peptide" evidence="2">
    <location>
        <begin position="1"/>
        <end position="23"/>
    </location>
</feature>
<accession>A0A7W6NY59</accession>
<dbReference type="EMBL" id="JACIEH010000003">
    <property type="protein sequence ID" value="MBB4100043.1"/>
    <property type="molecule type" value="Genomic_DNA"/>
</dbReference>
<dbReference type="SUPFAM" id="SSF53474">
    <property type="entry name" value="alpha/beta-Hydrolases"/>
    <property type="match status" value="1"/>
</dbReference>
<dbReference type="GO" id="GO:0004177">
    <property type="term" value="F:aminopeptidase activity"/>
    <property type="evidence" value="ECO:0007669"/>
    <property type="project" value="UniProtKB-KW"/>
</dbReference>
<keyword evidence="2" id="KW-0732">Signal</keyword>
<feature type="chain" id="PRO_5031283761" evidence="2">
    <location>
        <begin position="24"/>
        <end position="643"/>
    </location>
</feature>
<gene>
    <name evidence="4" type="ORF">GGR46_003615</name>
</gene>
<name>A0A7W6NY59_9SPHN</name>
<dbReference type="Proteomes" id="UP000557392">
    <property type="component" value="Unassembled WGS sequence"/>
</dbReference>
<comment type="caution">
    <text evidence="4">The sequence shown here is derived from an EMBL/GenBank/DDBJ whole genome shotgun (WGS) entry which is preliminary data.</text>
</comment>
<evidence type="ECO:0000313" key="5">
    <source>
        <dbReference type="Proteomes" id="UP000557392"/>
    </source>
</evidence>
<keyword evidence="4" id="KW-0645">Protease</keyword>
<reference evidence="4 5" key="1">
    <citation type="submission" date="2020-08" db="EMBL/GenBank/DDBJ databases">
        <title>Genomic Encyclopedia of Type Strains, Phase IV (KMG-IV): sequencing the most valuable type-strain genomes for metagenomic binning, comparative biology and taxonomic classification.</title>
        <authorList>
            <person name="Goeker M."/>
        </authorList>
    </citation>
    <scope>NUCLEOTIDE SEQUENCE [LARGE SCALE GENOMIC DNA]</scope>
    <source>
        <strain evidence="4 5">DSM 101806</strain>
    </source>
</reference>